<comment type="similarity">
    <text evidence="11">Belongs to the tRNA nucleotidyltransferase/poly(A) polymerase family.</text>
</comment>
<evidence type="ECO:0000256" key="2">
    <source>
        <dbReference type="ARBA" id="ARBA00022679"/>
    </source>
</evidence>
<keyword evidence="5" id="KW-0479">Metal-binding</keyword>
<dbReference type="InterPro" id="IPR006675">
    <property type="entry name" value="HDIG_dom"/>
</dbReference>
<dbReference type="CDD" id="cd00077">
    <property type="entry name" value="HDc"/>
    <property type="match status" value="1"/>
</dbReference>
<keyword evidence="4" id="KW-0548">Nucleotidyltransferase</keyword>
<gene>
    <name evidence="13" type="ORF">SAMN05444008_104235</name>
</gene>
<evidence type="ECO:0000256" key="7">
    <source>
        <dbReference type="ARBA" id="ARBA00022800"/>
    </source>
</evidence>
<evidence type="ECO:0000256" key="4">
    <source>
        <dbReference type="ARBA" id="ARBA00022695"/>
    </source>
</evidence>
<evidence type="ECO:0000313" key="14">
    <source>
        <dbReference type="Proteomes" id="UP000184368"/>
    </source>
</evidence>
<dbReference type="PANTHER" id="PTHR47545">
    <property type="entry name" value="MULTIFUNCTIONAL CCA PROTEIN"/>
    <property type="match status" value="1"/>
</dbReference>
<dbReference type="OrthoDB" id="9805698at2"/>
<dbReference type="STRING" id="1302690.BUE76_15340"/>
<dbReference type="AlphaFoldDB" id="A0A1M4YCQ7"/>
<evidence type="ECO:0000259" key="12">
    <source>
        <dbReference type="SMART" id="SM00471"/>
    </source>
</evidence>
<dbReference type="GO" id="GO:0046872">
    <property type="term" value="F:metal ion binding"/>
    <property type="evidence" value="ECO:0007669"/>
    <property type="project" value="UniProtKB-KW"/>
</dbReference>
<evidence type="ECO:0000256" key="8">
    <source>
        <dbReference type="ARBA" id="ARBA00022840"/>
    </source>
</evidence>
<dbReference type="InterPro" id="IPR003607">
    <property type="entry name" value="HD/PDEase_dom"/>
</dbReference>
<comment type="cofactor">
    <cofactor evidence="1">
        <name>Mg(2+)</name>
        <dbReference type="ChEBI" id="CHEBI:18420"/>
    </cofactor>
</comment>
<dbReference type="Proteomes" id="UP000184368">
    <property type="component" value="Unassembled WGS sequence"/>
</dbReference>
<proteinExistence type="inferred from homology"/>
<dbReference type="EMBL" id="FQUO01000004">
    <property type="protein sequence ID" value="SHF03525.1"/>
    <property type="molecule type" value="Genomic_DNA"/>
</dbReference>
<keyword evidence="14" id="KW-1185">Reference proteome</keyword>
<dbReference type="SMART" id="SM00471">
    <property type="entry name" value="HDc"/>
    <property type="match status" value="1"/>
</dbReference>
<dbReference type="InterPro" id="IPR050124">
    <property type="entry name" value="tRNA_CCA-adding_enzyme"/>
</dbReference>
<dbReference type="RefSeq" id="WP_073041420.1">
    <property type="nucleotide sequence ID" value="NZ_FQUO01000004.1"/>
</dbReference>
<dbReference type="CDD" id="cd05398">
    <property type="entry name" value="NT_ClassII-CCAase"/>
    <property type="match status" value="1"/>
</dbReference>
<dbReference type="PANTHER" id="PTHR47545:SF1">
    <property type="entry name" value="MULTIFUNCTIONAL CCA PROTEIN"/>
    <property type="match status" value="1"/>
</dbReference>
<dbReference type="GO" id="GO:0008033">
    <property type="term" value="P:tRNA processing"/>
    <property type="evidence" value="ECO:0007669"/>
    <property type="project" value="UniProtKB-KW"/>
</dbReference>
<dbReference type="SUPFAM" id="SSF81301">
    <property type="entry name" value="Nucleotidyltransferase"/>
    <property type="match status" value="1"/>
</dbReference>
<dbReference type="GO" id="GO:0003723">
    <property type="term" value="F:RNA binding"/>
    <property type="evidence" value="ECO:0007669"/>
    <property type="project" value="UniProtKB-KW"/>
</dbReference>
<dbReference type="Pfam" id="PF01743">
    <property type="entry name" value="PolyA_pol"/>
    <property type="match status" value="1"/>
</dbReference>
<dbReference type="Gene3D" id="3.30.460.10">
    <property type="entry name" value="Beta Polymerase, domain 2"/>
    <property type="match status" value="1"/>
</dbReference>
<dbReference type="Pfam" id="PF12627">
    <property type="entry name" value="PolyA_pol_RNAbd"/>
    <property type="match status" value="1"/>
</dbReference>
<feature type="domain" description="HD/PDEase" evidence="12">
    <location>
        <begin position="255"/>
        <end position="391"/>
    </location>
</feature>
<evidence type="ECO:0000256" key="9">
    <source>
        <dbReference type="ARBA" id="ARBA00022842"/>
    </source>
</evidence>
<protein>
    <submittedName>
        <fullName evidence="13">HDIG domain-containing protein</fullName>
    </submittedName>
</protein>
<reference evidence="13 14" key="1">
    <citation type="submission" date="2016-11" db="EMBL/GenBank/DDBJ databases">
        <authorList>
            <person name="Jaros S."/>
            <person name="Januszkiewicz K."/>
            <person name="Wedrychowicz H."/>
        </authorList>
    </citation>
    <scope>NUCLEOTIDE SEQUENCE [LARGE SCALE GENOMIC DNA]</scope>
    <source>
        <strain evidence="13 14">DSM 26897</strain>
    </source>
</reference>
<dbReference type="Pfam" id="PF01966">
    <property type="entry name" value="HD"/>
    <property type="match status" value="1"/>
</dbReference>
<dbReference type="InterPro" id="IPR043519">
    <property type="entry name" value="NT_sf"/>
</dbReference>
<evidence type="ECO:0000313" key="13">
    <source>
        <dbReference type="EMBL" id="SHF03525.1"/>
    </source>
</evidence>
<dbReference type="Gene3D" id="1.10.3090.10">
    <property type="entry name" value="cca-adding enzyme, domain 2"/>
    <property type="match status" value="1"/>
</dbReference>
<name>A0A1M4YCQ7_9BACT</name>
<evidence type="ECO:0000256" key="1">
    <source>
        <dbReference type="ARBA" id="ARBA00001946"/>
    </source>
</evidence>
<keyword evidence="7" id="KW-0692">RNA repair</keyword>
<dbReference type="InterPro" id="IPR032828">
    <property type="entry name" value="PolyA_RNA-bd"/>
</dbReference>
<keyword evidence="10 11" id="KW-0694">RNA-binding</keyword>
<keyword evidence="6" id="KW-0547">Nucleotide-binding</keyword>
<dbReference type="SUPFAM" id="SSF81891">
    <property type="entry name" value="Poly A polymerase C-terminal region-like"/>
    <property type="match status" value="1"/>
</dbReference>
<accession>A0A1M4YCQ7</accession>
<evidence type="ECO:0000256" key="6">
    <source>
        <dbReference type="ARBA" id="ARBA00022741"/>
    </source>
</evidence>
<keyword evidence="8" id="KW-0067">ATP-binding</keyword>
<dbReference type="GO" id="GO:0042245">
    <property type="term" value="P:RNA repair"/>
    <property type="evidence" value="ECO:0007669"/>
    <property type="project" value="UniProtKB-KW"/>
</dbReference>
<dbReference type="InterPro" id="IPR006674">
    <property type="entry name" value="HD_domain"/>
</dbReference>
<keyword evidence="3" id="KW-0819">tRNA processing</keyword>
<organism evidence="13 14">
    <name type="scientific">Cnuella takakiae</name>
    <dbReference type="NCBI Taxonomy" id="1302690"/>
    <lineage>
        <taxon>Bacteria</taxon>
        <taxon>Pseudomonadati</taxon>
        <taxon>Bacteroidota</taxon>
        <taxon>Chitinophagia</taxon>
        <taxon>Chitinophagales</taxon>
        <taxon>Chitinophagaceae</taxon>
        <taxon>Cnuella</taxon>
    </lineage>
</organism>
<keyword evidence="9" id="KW-0460">Magnesium</keyword>
<dbReference type="InterPro" id="IPR002646">
    <property type="entry name" value="PolA_pol_head_dom"/>
</dbReference>
<evidence type="ECO:0000256" key="5">
    <source>
        <dbReference type="ARBA" id="ARBA00022723"/>
    </source>
</evidence>
<sequence length="473" mass="53551">MDIPCNEYELMVLKKVARAAAKVDLPCYLIGGFVRDKILGRPTKDADFVCVGNGMVLAQEAAQLFRPVPKVNFFKHFGTAQFRIADGFDLEFVGARKESYTPESRNPEVAPGTIEDDQNRRDFTINALAISLNSADYGRLVDPFNGVKDLERGIIKTPLDADTTFSDDPLRMMRAIRFAAQLGFMIESQTLAAISRNKERISIITQERITDELNKIVMSPKPSVGFDLLYKTGLLQLIFPQMVDLAGAAYIDGKGHKDNFYHTLQVLDNAAQRSDKLWLRWAAILHDIAKPATKRFEEGHGWTFHGHEVVGGRMVPKIFNKLRLPLGEPMKYVQKLVELHLRPISLTKEDITDSAMRRLLFDAGEDFEDLMILCESDITSKNKFKVKRYLENFNLVRKRCAEVEENDRVRNWQPPITGELIMQTFGIGPSRPVGDIKTAIREAILDGVIPNEYEAAFAFMLEKGRELNLQPVQ</sequence>
<dbReference type="GO" id="GO:0016779">
    <property type="term" value="F:nucleotidyltransferase activity"/>
    <property type="evidence" value="ECO:0007669"/>
    <property type="project" value="UniProtKB-KW"/>
</dbReference>
<evidence type="ECO:0000256" key="10">
    <source>
        <dbReference type="ARBA" id="ARBA00022884"/>
    </source>
</evidence>
<evidence type="ECO:0000256" key="11">
    <source>
        <dbReference type="RuleBase" id="RU003953"/>
    </source>
</evidence>
<dbReference type="GO" id="GO:0005524">
    <property type="term" value="F:ATP binding"/>
    <property type="evidence" value="ECO:0007669"/>
    <property type="project" value="UniProtKB-KW"/>
</dbReference>
<evidence type="ECO:0000256" key="3">
    <source>
        <dbReference type="ARBA" id="ARBA00022694"/>
    </source>
</evidence>
<dbReference type="NCBIfam" id="TIGR00277">
    <property type="entry name" value="HDIG"/>
    <property type="match status" value="1"/>
</dbReference>
<keyword evidence="2 11" id="KW-0808">Transferase</keyword>